<accession>A0AAV4N8F6</accession>
<name>A0AAV4N8F6_CAEEX</name>
<proteinExistence type="predicted"/>
<protein>
    <recommendedName>
        <fullName evidence="3">Pectinesterase</fullName>
    </recommendedName>
</protein>
<evidence type="ECO:0000313" key="2">
    <source>
        <dbReference type="Proteomes" id="UP001054945"/>
    </source>
</evidence>
<evidence type="ECO:0000313" key="1">
    <source>
        <dbReference type="EMBL" id="GIX81054.1"/>
    </source>
</evidence>
<dbReference type="EMBL" id="BPLR01003091">
    <property type="protein sequence ID" value="GIX81054.1"/>
    <property type="molecule type" value="Genomic_DNA"/>
</dbReference>
<evidence type="ECO:0008006" key="3">
    <source>
        <dbReference type="Google" id="ProtNLM"/>
    </source>
</evidence>
<comment type="caution">
    <text evidence="1">The sequence shown here is derived from an EMBL/GenBank/DDBJ whole genome shotgun (WGS) entry which is preliminary data.</text>
</comment>
<sequence length="99" mass="11008">MRAAAANRQFGWGIIVARRGAKRFNVAGGQFFTQTSRESKQENGRLFLNCLINGCLADRGANRWYGNQAAVYGYGCNVSIWQLPYGCGFGDRLFLAFSK</sequence>
<dbReference type="Proteomes" id="UP001054945">
    <property type="component" value="Unassembled WGS sequence"/>
</dbReference>
<gene>
    <name evidence="1" type="ORF">CEXT_567081</name>
</gene>
<organism evidence="1 2">
    <name type="scientific">Caerostris extrusa</name>
    <name type="common">Bark spider</name>
    <name type="synonym">Caerostris bankana</name>
    <dbReference type="NCBI Taxonomy" id="172846"/>
    <lineage>
        <taxon>Eukaryota</taxon>
        <taxon>Metazoa</taxon>
        <taxon>Ecdysozoa</taxon>
        <taxon>Arthropoda</taxon>
        <taxon>Chelicerata</taxon>
        <taxon>Arachnida</taxon>
        <taxon>Araneae</taxon>
        <taxon>Araneomorphae</taxon>
        <taxon>Entelegynae</taxon>
        <taxon>Araneoidea</taxon>
        <taxon>Araneidae</taxon>
        <taxon>Caerostris</taxon>
    </lineage>
</organism>
<reference evidence="1 2" key="1">
    <citation type="submission" date="2021-06" db="EMBL/GenBank/DDBJ databases">
        <title>Caerostris extrusa draft genome.</title>
        <authorList>
            <person name="Kono N."/>
            <person name="Arakawa K."/>
        </authorList>
    </citation>
    <scope>NUCLEOTIDE SEQUENCE [LARGE SCALE GENOMIC DNA]</scope>
</reference>
<keyword evidence="2" id="KW-1185">Reference proteome</keyword>
<dbReference type="AlphaFoldDB" id="A0AAV4N8F6"/>